<comment type="caution">
    <text evidence="5">The sequence shown here is derived from an EMBL/GenBank/DDBJ whole genome shotgun (WGS) entry which is preliminary data.</text>
</comment>
<dbReference type="Pfam" id="PF12833">
    <property type="entry name" value="HTH_18"/>
    <property type="match status" value="1"/>
</dbReference>
<dbReference type="InterPro" id="IPR018060">
    <property type="entry name" value="HTH_AraC"/>
</dbReference>
<dbReference type="InterPro" id="IPR009057">
    <property type="entry name" value="Homeodomain-like_sf"/>
</dbReference>
<dbReference type="SMART" id="SM00342">
    <property type="entry name" value="HTH_ARAC"/>
    <property type="match status" value="1"/>
</dbReference>
<dbReference type="InterPro" id="IPR002818">
    <property type="entry name" value="DJ-1/PfpI"/>
</dbReference>
<dbReference type="PROSITE" id="PS01124">
    <property type="entry name" value="HTH_ARAC_FAMILY_2"/>
    <property type="match status" value="1"/>
</dbReference>
<dbReference type="GO" id="GO:0003700">
    <property type="term" value="F:DNA-binding transcription factor activity"/>
    <property type="evidence" value="ECO:0007669"/>
    <property type="project" value="InterPro"/>
</dbReference>
<dbReference type="SUPFAM" id="SSF52317">
    <property type="entry name" value="Class I glutamine amidotransferase-like"/>
    <property type="match status" value="1"/>
</dbReference>
<proteinExistence type="predicted"/>
<dbReference type="PRINTS" id="PR00032">
    <property type="entry name" value="HTHARAC"/>
</dbReference>
<dbReference type="CDD" id="cd03136">
    <property type="entry name" value="GATase1_AraC_ArgR_like"/>
    <property type="match status" value="1"/>
</dbReference>
<feature type="domain" description="HTH araC/xylS-type" evidence="4">
    <location>
        <begin position="216"/>
        <end position="314"/>
    </location>
</feature>
<organism evidence="5 6">
    <name type="scientific">Gemmobacter caeni</name>
    <dbReference type="NCBI Taxonomy" id="589035"/>
    <lineage>
        <taxon>Bacteria</taxon>
        <taxon>Pseudomonadati</taxon>
        <taxon>Pseudomonadota</taxon>
        <taxon>Alphaproteobacteria</taxon>
        <taxon>Rhodobacterales</taxon>
        <taxon>Paracoccaceae</taxon>
        <taxon>Gemmobacter</taxon>
    </lineage>
</organism>
<dbReference type="SUPFAM" id="SSF46689">
    <property type="entry name" value="Homeodomain-like"/>
    <property type="match status" value="2"/>
</dbReference>
<protein>
    <submittedName>
        <fullName evidence="5">AraC family transcriptional regulator with amidase-like domain</fullName>
    </submittedName>
</protein>
<dbReference type="Gene3D" id="3.40.50.880">
    <property type="match status" value="1"/>
</dbReference>
<keyword evidence="3" id="KW-0804">Transcription</keyword>
<dbReference type="Proteomes" id="UP000244224">
    <property type="component" value="Unassembled WGS sequence"/>
</dbReference>
<dbReference type="PANTHER" id="PTHR43130">
    <property type="entry name" value="ARAC-FAMILY TRANSCRIPTIONAL REGULATOR"/>
    <property type="match status" value="1"/>
</dbReference>
<sequence length="329" mass="36219">MSERAEKFGFILIEDFALMSAASSVDPLRAANQMSGRVLYETCFLSVAGGPVRSSCGGLFETIPFSQAPPDLDWLFIVAGGNPFTTERPDCLTFLRQAARRGISLGGISAGVVLLAKAGLLYERRIAVHWEYVHALRELLPELLTEQHLFVLDRDRVTCAGGVAGLDMMHALIRSRHGHELAAKVSGRFIYTRIRTPEVAQRGIGMEQSSHRTGVFAALRLMEDHIADPLPLKHLARLAGLSSRQLQRQFQGDLGRSVMAAYTSLRLTKADELLRQTKLPISQIAFATGFSSQANFTRSFVRCFGLTPSERRIGSRIGGGDLSPRLRTH</sequence>
<keyword evidence="2" id="KW-0238">DNA-binding</keyword>
<dbReference type="InterPro" id="IPR020449">
    <property type="entry name" value="Tscrpt_reg_AraC-type_HTH"/>
</dbReference>
<dbReference type="Pfam" id="PF01965">
    <property type="entry name" value="DJ-1_PfpI"/>
    <property type="match status" value="1"/>
</dbReference>
<name>A0A2T6ABX7_9RHOB</name>
<dbReference type="OrthoDB" id="9793400at2"/>
<gene>
    <name evidence="5" type="ORF">C8N34_1302</name>
</gene>
<dbReference type="InterPro" id="IPR029062">
    <property type="entry name" value="Class_I_gatase-like"/>
</dbReference>
<evidence type="ECO:0000256" key="2">
    <source>
        <dbReference type="ARBA" id="ARBA00023125"/>
    </source>
</evidence>
<evidence type="ECO:0000313" key="5">
    <source>
        <dbReference type="EMBL" id="PTX41304.1"/>
    </source>
</evidence>
<dbReference type="InterPro" id="IPR052158">
    <property type="entry name" value="INH-QAR"/>
</dbReference>
<keyword evidence="6" id="KW-1185">Reference proteome</keyword>
<evidence type="ECO:0000259" key="4">
    <source>
        <dbReference type="PROSITE" id="PS01124"/>
    </source>
</evidence>
<accession>A0A2T6ABX7</accession>
<dbReference type="PANTHER" id="PTHR43130:SF3">
    <property type="entry name" value="HTH-TYPE TRANSCRIPTIONAL REGULATOR RV1931C"/>
    <property type="match status" value="1"/>
</dbReference>
<keyword evidence="1" id="KW-0805">Transcription regulation</keyword>
<dbReference type="RefSeq" id="WP_158640809.1">
    <property type="nucleotide sequence ID" value="NZ_QBKP01000030.1"/>
</dbReference>
<dbReference type="GO" id="GO:0043565">
    <property type="term" value="F:sequence-specific DNA binding"/>
    <property type="evidence" value="ECO:0007669"/>
    <property type="project" value="InterPro"/>
</dbReference>
<evidence type="ECO:0000256" key="1">
    <source>
        <dbReference type="ARBA" id="ARBA00023015"/>
    </source>
</evidence>
<evidence type="ECO:0000313" key="6">
    <source>
        <dbReference type="Proteomes" id="UP000244224"/>
    </source>
</evidence>
<dbReference type="Gene3D" id="1.10.10.60">
    <property type="entry name" value="Homeodomain-like"/>
    <property type="match status" value="1"/>
</dbReference>
<dbReference type="EMBL" id="QBKP01000030">
    <property type="protein sequence ID" value="PTX41304.1"/>
    <property type="molecule type" value="Genomic_DNA"/>
</dbReference>
<dbReference type="AlphaFoldDB" id="A0A2T6ABX7"/>
<reference evidence="5 6" key="1">
    <citation type="submission" date="2018-04" db="EMBL/GenBank/DDBJ databases">
        <title>Genomic Encyclopedia of Archaeal and Bacterial Type Strains, Phase II (KMG-II): from individual species to whole genera.</title>
        <authorList>
            <person name="Goeker M."/>
        </authorList>
    </citation>
    <scope>NUCLEOTIDE SEQUENCE [LARGE SCALE GENOMIC DNA]</scope>
    <source>
        <strain evidence="5 6">DSM 21823</strain>
    </source>
</reference>
<evidence type="ECO:0000256" key="3">
    <source>
        <dbReference type="ARBA" id="ARBA00023163"/>
    </source>
</evidence>